<proteinExistence type="predicted"/>
<accession>A0ACC0WHI5</accession>
<dbReference type="EMBL" id="CM047592">
    <property type="protein sequence ID" value="KAI9917521.1"/>
    <property type="molecule type" value="Genomic_DNA"/>
</dbReference>
<name>A0ACC0WHI5_9STRA</name>
<protein>
    <submittedName>
        <fullName evidence="1">Uncharacterized protein</fullName>
    </submittedName>
</protein>
<comment type="caution">
    <text evidence="1">The sequence shown here is derived from an EMBL/GenBank/DDBJ whole genome shotgun (WGS) entry which is preliminary data.</text>
</comment>
<evidence type="ECO:0000313" key="1">
    <source>
        <dbReference type="EMBL" id="KAI9917521.1"/>
    </source>
</evidence>
<gene>
    <name evidence="1" type="ORF">PsorP6_013096</name>
</gene>
<evidence type="ECO:0000313" key="2">
    <source>
        <dbReference type="Proteomes" id="UP001163321"/>
    </source>
</evidence>
<reference evidence="1 2" key="1">
    <citation type="journal article" date="2022" name="bioRxiv">
        <title>The genome of the oomycete Peronosclerospora sorghi, a cosmopolitan pathogen of maize and sorghum, is inflated with dispersed pseudogenes.</title>
        <authorList>
            <person name="Fletcher K."/>
            <person name="Martin F."/>
            <person name="Isakeit T."/>
            <person name="Cavanaugh K."/>
            <person name="Magill C."/>
            <person name="Michelmore R."/>
        </authorList>
    </citation>
    <scope>NUCLEOTIDE SEQUENCE [LARGE SCALE GENOMIC DNA]</scope>
    <source>
        <strain evidence="1">P6</strain>
    </source>
</reference>
<dbReference type="Proteomes" id="UP001163321">
    <property type="component" value="Chromosome 13"/>
</dbReference>
<sequence length="416" mass="45990">MLKYQKWLGAFVVLLASWQLLLHYVTEHVQDLRVQKVVMLLPMYTIVSFGAYSLAVIALSVMSVQDFPEAARELDRQIIEAKADLTMKGFKIHKLQRPFKRPKATKSSMGGECVPKQCHECGSSDVVTDFSAGDVVCRGCGMVLGERIIDDSPEWRTFANDDRGGDPAAKSRVGDVADARLDSLSLATYLVDPKKSGGGADTDSGRKHKRPNISSDSAKVKRMQRNMTRIQEVADLLSLPKNIVEIALDVYAEAEKQGINMRGPERESMTAAALFIACRKAGNARSLKEFEDASGIPKRRIGKSFMRLQRRLNLDVKQATTEEYVQRFCSRLGLPSKTQMIAHAVAKKADSLELSNGQPPVAVAASVIYLVAAYTNAKRSIQEISDVTMIGEKSMKRVCKELNKSRVVLFEGVVMT</sequence>
<organism evidence="1 2">
    <name type="scientific">Peronosclerospora sorghi</name>
    <dbReference type="NCBI Taxonomy" id="230839"/>
    <lineage>
        <taxon>Eukaryota</taxon>
        <taxon>Sar</taxon>
        <taxon>Stramenopiles</taxon>
        <taxon>Oomycota</taxon>
        <taxon>Peronosporomycetes</taxon>
        <taxon>Peronosporales</taxon>
        <taxon>Peronosporaceae</taxon>
        <taxon>Peronosclerospora</taxon>
    </lineage>
</organism>
<keyword evidence="2" id="KW-1185">Reference proteome</keyword>